<feature type="region of interest" description="Disordered" evidence="1">
    <location>
        <begin position="596"/>
        <end position="827"/>
    </location>
</feature>
<evidence type="ECO:0000313" key="2">
    <source>
        <dbReference type="EMBL" id="KAJ6263341.1"/>
    </source>
</evidence>
<feature type="compositionally biased region" description="Low complexity" evidence="1">
    <location>
        <begin position="698"/>
        <end position="739"/>
    </location>
</feature>
<protein>
    <submittedName>
        <fullName evidence="2">Uncharacterized protein</fullName>
    </submittedName>
</protein>
<feature type="region of interest" description="Disordered" evidence="1">
    <location>
        <begin position="46"/>
        <end position="86"/>
    </location>
</feature>
<feature type="compositionally biased region" description="Polar residues" evidence="1">
    <location>
        <begin position="761"/>
        <end position="770"/>
    </location>
</feature>
<keyword evidence="3" id="KW-1185">Reference proteome</keyword>
<reference evidence="2" key="1">
    <citation type="submission" date="2023-01" db="EMBL/GenBank/DDBJ databases">
        <title>The chitinases involved in constricting ring structure development in the nematode-trapping fungus Drechslerella dactyloides.</title>
        <authorList>
            <person name="Wang R."/>
            <person name="Zhang L."/>
            <person name="Tang P."/>
            <person name="Li S."/>
            <person name="Liang L."/>
        </authorList>
    </citation>
    <scope>NUCLEOTIDE SEQUENCE</scope>
    <source>
        <strain evidence="2">YMF1.00031</strain>
    </source>
</reference>
<dbReference type="Proteomes" id="UP001221413">
    <property type="component" value="Unassembled WGS sequence"/>
</dbReference>
<dbReference type="GO" id="GO:0061775">
    <property type="term" value="F:cohesin loader activity"/>
    <property type="evidence" value="ECO:0007669"/>
    <property type="project" value="InterPro"/>
</dbReference>
<evidence type="ECO:0000256" key="1">
    <source>
        <dbReference type="SAM" id="MobiDB-lite"/>
    </source>
</evidence>
<dbReference type="GO" id="GO:0071169">
    <property type="term" value="P:establishment of protein localization to chromatin"/>
    <property type="evidence" value="ECO:0007669"/>
    <property type="project" value="TreeGrafter"/>
</dbReference>
<proteinExistence type="predicted"/>
<organism evidence="2 3">
    <name type="scientific">Drechslerella dactyloides</name>
    <name type="common">Nematode-trapping fungus</name>
    <name type="synonym">Arthrobotrys dactyloides</name>
    <dbReference type="NCBI Taxonomy" id="74499"/>
    <lineage>
        <taxon>Eukaryota</taxon>
        <taxon>Fungi</taxon>
        <taxon>Dikarya</taxon>
        <taxon>Ascomycota</taxon>
        <taxon>Pezizomycotina</taxon>
        <taxon>Orbiliomycetes</taxon>
        <taxon>Orbiliales</taxon>
        <taxon>Orbiliaceae</taxon>
        <taxon>Drechslerella</taxon>
    </lineage>
</organism>
<dbReference type="GO" id="GO:0140588">
    <property type="term" value="P:chromatin looping"/>
    <property type="evidence" value="ECO:0007669"/>
    <property type="project" value="InterPro"/>
</dbReference>
<accession>A0AAD6J6T8</accession>
<feature type="compositionally biased region" description="Low complexity" evidence="1">
    <location>
        <begin position="787"/>
        <end position="805"/>
    </location>
</feature>
<name>A0AAD6J6T8_DREDA</name>
<feature type="compositionally biased region" description="Basic residues" evidence="1">
    <location>
        <begin position="61"/>
        <end position="71"/>
    </location>
</feature>
<feature type="compositionally biased region" description="Polar residues" evidence="1">
    <location>
        <begin position="740"/>
        <end position="750"/>
    </location>
</feature>
<sequence>MAAKKKSIKPYDAVPLFLSQILSDCFPTCTMLTVLSFRPKGVVALVPDSKSRQTTPQKSPQKSRTKPKPQPKSRPPPPPPPRRRSSSGLFFGVLLRSCIIYSLYQYIWTCPKDGSDARIICDIGDHTLDFIEPPLYDAYDNYIEPYYTEYVSPYVNKATPYIAVAHDRYLYPSYTYAVTQFEQHGRPQLVKARQVAQAQYTRSLAPHVKVLENKGWELYDAHLADFVATGREKYAAYAPVAQQYAMQGYDFALEQVHPYYVTALPYLQTVWKQGIETAGWVGVEGKGWVARRWGMHVEPQLWRIQERLGLKGFAKNATPVKESEPTPPHHSNPNTSSSDIRPDANIESEDHPAAADSPNGQDGEESTGKSSAEQIAAVRDEVEGDLLSWATKFTDAATAASDTVVSKLNVLCDKVMKEQATLSADVLKELNTLVEREFFNFEDGVLKLIDSPAEHKYVMMGFDGLVGRSDGDLKRRINVVTEHTEAFLMDTYQNTAKIVDAALEEMDQVHDLGMQELGMKWAWMDGITYKDWQRYHDLKKEFPALKTKVIRSGQGHKGLREVTDYAKSINDAAKEVLSVAQAEMVKLEKLGRKRVSDAAMERENGASASASADANTAKNENDGKEVPQSDGKETKDRSSPTNKKPAKPPKNINRPKPPQNQNTNPSPNQRPKLKPKGQSLKPKPSSPSQSPNRKPDTQSPSQKSTSQSQSQRPINPSQKPSSQSQKSQQNPQNPPLKSKSGQQNLKPNDPSQKKRNPNSPPQRKNASQNPKLKKNPSARPNSPNLKPDNPQQQRPNPNQNPSQNHNPKKLKPRPAAIPPQNPLKNHP</sequence>
<evidence type="ECO:0000313" key="3">
    <source>
        <dbReference type="Proteomes" id="UP001221413"/>
    </source>
</evidence>
<dbReference type="PANTHER" id="PTHR21704">
    <property type="entry name" value="NIPPED-B-LIKE PROTEIN DELANGIN SCC2-RELATED"/>
    <property type="match status" value="1"/>
</dbReference>
<feature type="region of interest" description="Disordered" evidence="1">
    <location>
        <begin position="318"/>
        <end position="372"/>
    </location>
</feature>
<dbReference type="InterPro" id="IPR033031">
    <property type="entry name" value="Scc2/Nipped-B"/>
</dbReference>
<gene>
    <name evidence="2" type="ORF">Dda_1904</name>
</gene>
<feature type="compositionally biased region" description="Basic and acidic residues" evidence="1">
    <location>
        <begin position="340"/>
        <end position="353"/>
    </location>
</feature>
<dbReference type="GO" id="GO:0010468">
    <property type="term" value="P:regulation of gene expression"/>
    <property type="evidence" value="ECO:0007669"/>
    <property type="project" value="InterPro"/>
</dbReference>
<dbReference type="PANTHER" id="PTHR21704:SF18">
    <property type="entry name" value="NIPPED-B-LIKE PROTEIN"/>
    <property type="match status" value="1"/>
</dbReference>
<dbReference type="GO" id="GO:0034087">
    <property type="term" value="P:establishment of mitotic sister chromatid cohesion"/>
    <property type="evidence" value="ECO:0007669"/>
    <property type="project" value="TreeGrafter"/>
</dbReference>
<dbReference type="GO" id="GO:0090694">
    <property type="term" value="C:Scc2-Scc4 cohesin loading complex"/>
    <property type="evidence" value="ECO:0007669"/>
    <property type="project" value="TreeGrafter"/>
</dbReference>
<feature type="compositionally biased region" description="Low complexity" evidence="1">
    <location>
        <begin position="649"/>
        <end position="691"/>
    </location>
</feature>
<dbReference type="EMBL" id="JAQGDS010000002">
    <property type="protein sequence ID" value="KAJ6263341.1"/>
    <property type="molecule type" value="Genomic_DNA"/>
</dbReference>
<feature type="compositionally biased region" description="Basic and acidic residues" evidence="1">
    <location>
        <begin position="619"/>
        <end position="638"/>
    </location>
</feature>
<dbReference type="AlphaFoldDB" id="A0AAD6J6T8"/>
<dbReference type="GO" id="GO:0003682">
    <property type="term" value="F:chromatin binding"/>
    <property type="evidence" value="ECO:0007669"/>
    <property type="project" value="TreeGrafter"/>
</dbReference>
<dbReference type="GO" id="GO:1990414">
    <property type="term" value="P:replication-born double-strand break repair via sister chromatid exchange"/>
    <property type="evidence" value="ECO:0007669"/>
    <property type="project" value="TreeGrafter"/>
</dbReference>
<comment type="caution">
    <text evidence="2">The sequence shown here is derived from an EMBL/GenBank/DDBJ whole genome shotgun (WGS) entry which is preliminary data.</text>
</comment>